<dbReference type="Gene3D" id="3.30.565.10">
    <property type="entry name" value="Histidine kinase-like ATPase, C-terminal domain"/>
    <property type="match status" value="1"/>
</dbReference>
<feature type="transmembrane region" description="Helical" evidence="9">
    <location>
        <begin position="55"/>
        <end position="75"/>
    </location>
</feature>
<dbReference type="Proteomes" id="UP000051451">
    <property type="component" value="Unassembled WGS sequence"/>
</dbReference>
<dbReference type="AlphaFoldDB" id="A0A0R1VTL7"/>
<feature type="domain" description="Histidine kinase" evidence="10">
    <location>
        <begin position="268"/>
        <end position="358"/>
    </location>
</feature>
<dbReference type="GO" id="GO:0005524">
    <property type="term" value="F:ATP binding"/>
    <property type="evidence" value="ECO:0007669"/>
    <property type="project" value="UniProtKB-KW"/>
</dbReference>
<evidence type="ECO:0000256" key="1">
    <source>
        <dbReference type="ARBA" id="ARBA00000085"/>
    </source>
</evidence>
<evidence type="ECO:0000256" key="9">
    <source>
        <dbReference type="SAM" id="Phobius"/>
    </source>
</evidence>
<dbReference type="EC" id="2.7.13.3" evidence="2"/>
<evidence type="ECO:0000256" key="7">
    <source>
        <dbReference type="ARBA" id="ARBA00022840"/>
    </source>
</evidence>
<dbReference type="CDD" id="cd16917">
    <property type="entry name" value="HATPase_UhpB-NarQ-NarX-like"/>
    <property type="match status" value="1"/>
</dbReference>
<gene>
    <name evidence="11" type="ORF">FC89_GL001105</name>
</gene>
<dbReference type="EMBL" id="AZGB01000016">
    <property type="protein sequence ID" value="KRM06233.1"/>
    <property type="molecule type" value="Genomic_DNA"/>
</dbReference>
<dbReference type="GO" id="GO:0000155">
    <property type="term" value="F:phosphorelay sensor kinase activity"/>
    <property type="evidence" value="ECO:0007669"/>
    <property type="project" value="InterPro"/>
</dbReference>
<feature type="transmembrane region" description="Helical" evidence="9">
    <location>
        <begin position="113"/>
        <end position="132"/>
    </location>
</feature>
<keyword evidence="5" id="KW-0547">Nucleotide-binding</keyword>
<evidence type="ECO:0000313" key="11">
    <source>
        <dbReference type="EMBL" id="KRM06233.1"/>
    </source>
</evidence>
<evidence type="ECO:0000256" key="2">
    <source>
        <dbReference type="ARBA" id="ARBA00012438"/>
    </source>
</evidence>
<dbReference type="InterPro" id="IPR036890">
    <property type="entry name" value="HATPase_C_sf"/>
</dbReference>
<keyword evidence="9" id="KW-0812">Transmembrane</keyword>
<keyword evidence="6" id="KW-0418">Kinase</keyword>
<sequence>MYGNRFQFFGLFACLQALIANIVYFYRVRAKKTNYVYLLAISIFYFLICETYQKAAIILMIGFLPLILAECYFYFPTNRWGVTVIVVALISFTFLFLFKLYHLINTFISFDGIFLFTGILIYYATLINRLVLEREKNRLLNEQMDQAYHGLEKMVVAWERTKFAQSLHDTVTQDLIAISVQLEGIEHHLVLPATKETSQQIQKVKKFADQAQQNLRLEIQRLKMTEQQHHRREQQVFNPIITSFKQKYHLDIIYSSSQQSLRLKAALELTKILTETLNNVVRHADSQEVVILTKCNDTKYRLIVSDFGNGMKATSLNSQGHFGLAGIKNTVRDMGGKLLIKSSLGEGTRVVVELPKEVVVSE</sequence>
<dbReference type="PANTHER" id="PTHR24421:SF10">
    <property type="entry name" value="NITRATE_NITRITE SENSOR PROTEIN NARQ"/>
    <property type="match status" value="1"/>
</dbReference>
<name>A0A0R1VTL7_9LACO</name>
<dbReference type="PANTHER" id="PTHR24421">
    <property type="entry name" value="NITRATE/NITRITE SENSOR PROTEIN NARX-RELATED"/>
    <property type="match status" value="1"/>
</dbReference>
<evidence type="ECO:0000256" key="3">
    <source>
        <dbReference type="ARBA" id="ARBA00022553"/>
    </source>
</evidence>
<evidence type="ECO:0000313" key="12">
    <source>
        <dbReference type="Proteomes" id="UP000051451"/>
    </source>
</evidence>
<keyword evidence="9" id="KW-1133">Transmembrane helix</keyword>
<keyword evidence="7" id="KW-0067">ATP-binding</keyword>
<evidence type="ECO:0000256" key="6">
    <source>
        <dbReference type="ARBA" id="ARBA00022777"/>
    </source>
</evidence>
<dbReference type="InterPro" id="IPR050482">
    <property type="entry name" value="Sensor_HK_TwoCompSys"/>
</dbReference>
<dbReference type="Gene3D" id="1.20.5.1930">
    <property type="match status" value="1"/>
</dbReference>
<evidence type="ECO:0000256" key="4">
    <source>
        <dbReference type="ARBA" id="ARBA00022679"/>
    </source>
</evidence>
<reference evidence="11 12" key="1">
    <citation type="journal article" date="2015" name="Genome Announc.">
        <title>Expanding the biotechnology potential of lactobacilli through comparative genomics of 213 strains and associated genera.</title>
        <authorList>
            <person name="Sun Z."/>
            <person name="Harris H.M."/>
            <person name="McCann A."/>
            <person name="Guo C."/>
            <person name="Argimon S."/>
            <person name="Zhang W."/>
            <person name="Yang X."/>
            <person name="Jeffery I.B."/>
            <person name="Cooney J.C."/>
            <person name="Kagawa T.F."/>
            <person name="Liu W."/>
            <person name="Song Y."/>
            <person name="Salvetti E."/>
            <person name="Wrobel A."/>
            <person name="Rasinkangas P."/>
            <person name="Parkhill J."/>
            <person name="Rea M.C."/>
            <person name="O'Sullivan O."/>
            <person name="Ritari J."/>
            <person name="Douillard F.P."/>
            <person name="Paul Ross R."/>
            <person name="Yang R."/>
            <person name="Briner A.E."/>
            <person name="Felis G.E."/>
            <person name="de Vos W.M."/>
            <person name="Barrangou R."/>
            <person name="Klaenhammer T.R."/>
            <person name="Caufield P.W."/>
            <person name="Cui Y."/>
            <person name="Zhang H."/>
            <person name="O'Toole P.W."/>
        </authorList>
    </citation>
    <scope>NUCLEOTIDE SEQUENCE [LARGE SCALE GENOMIC DNA]</scope>
    <source>
        <strain evidence="11 12">DSM 18630</strain>
    </source>
</reference>
<dbReference type="InterPro" id="IPR003594">
    <property type="entry name" value="HATPase_dom"/>
</dbReference>
<accession>A0A0R1VTL7</accession>
<feature type="transmembrane region" description="Helical" evidence="9">
    <location>
        <begin position="82"/>
        <end position="101"/>
    </location>
</feature>
<keyword evidence="9" id="KW-0472">Membrane</keyword>
<comment type="catalytic activity">
    <reaction evidence="1">
        <text>ATP + protein L-histidine = ADP + protein N-phospho-L-histidine.</text>
        <dbReference type="EC" id="2.7.13.3"/>
    </reaction>
</comment>
<feature type="transmembrane region" description="Helical" evidence="9">
    <location>
        <begin position="33"/>
        <end position="49"/>
    </location>
</feature>
<keyword evidence="3" id="KW-0597">Phosphoprotein</keyword>
<keyword evidence="12" id="KW-1185">Reference proteome</keyword>
<dbReference type="Pfam" id="PF02518">
    <property type="entry name" value="HATPase_c"/>
    <property type="match status" value="1"/>
</dbReference>
<evidence type="ECO:0000256" key="8">
    <source>
        <dbReference type="ARBA" id="ARBA00023012"/>
    </source>
</evidence>
<dbReference type="PATRIC" id="fig|1423750.3.peg.1130"/>
<dbReference type="SUPFAM" id="SSF55874">
    <property type="entry name" value="ATPase domain of HSP90 chaperone/DNA topoisomerase II/histidine kinase"/>
    <property type="match status" value="1"/>
</dbReference>
<proteinExistence type="predicted"/>
<feature type="transmembrane region" description="Helical" evidence="9">
    <location>
        <begin position="6"/>
        <end position="26"/>
    </location>
</feature>
<evidence type="ECO:0000259" key="10">
    <source>
        <dbReference type="PROSITE" id="PS50109"/>
    </source>
</evidence>
<dbReference type="InterPro" id="IPR011712">
    <property type="entry name" value="Sig_transdc_His_kin_sub3_dim/P"/>
</dbReference>
<organism evidence="11 12">
    <name type="scientific">Liquorilactobacillus ghanensis DSM 18630</name>
    <dbReference type="NCBI Taxonomy" id="1423750"/>
    <lineage>
        <taxon>Bacteria</taxon>
        <taxon>Bacillati</taxon>
        <taxon>Bacillota</taxon>
        <taxon>Bacilli</taxon>
        <taxon>Lactobacillales</taxon>
        <taxon>Lactobacillaceae</taxon>
        <taxon>Liquorilactobacillus</taxon>
    </lineage>
</organism>
<dbReference type="GO" id="GO:0016020">
    <property type="term" value="C:membrane"/>
    <property type="evidence" value="ECO:0007669"/>
    <property type="project" value="InterPro"/>
</dbReference>
<comment type="caution">
    <text evidence="11">The sequence shown here is derived from an EMBL/GenBank/DDBJ whole genome shotgun (WGS) entry which is preliminary data.</text>
</comment>
<protein>
    <recommendedName>
        <fullName evidence="2">histidine kinase</fullName>
        <ecNumber evidence="2">2.7.13.3</ecNumber>
    </recommendedName>
</protein>
<dbReference type="PROSITE" id="PS50109">
    <property type="entry name" value="HIS_KIN"/>
    <property type="match status" value="1"/>
</dbReference>
<dbReference type="InterPro" id="IPR005467">
    <property type="entry name" value="His_kinase_dom"/>
</dbReference>
<keyword evidence="8" id="KW-0902">Two-component regulatory system</keyword>
<dbReference type="GO" id="GO:0046983">
    <property type="term" value="F:protein dimerization activity"/>
    <property type="evidence" value="ECO:0007669"/>
    <property type="project" value="InterPro"/>
</dbReference>
<dbReference type="STRING" id="1423750.FC89_GL001105"/>
<dbReference type="Pfam" id="PF07730">
    <property type="entry name" value="HisKA_3"/>
    <property type="match status" value="1"/>
</dbReference>
<evidence type="ECO:0000256" key="5">
    <source>
        <dbReference type="ARBA" id="ARBA00022741"/>
    </source>
</evidence>
<dbReference type="SMART" id="SM00387">
    <property type="entry name" value="HATPase_c"/>
    <property type="match status" value="1"/>
</dbReference>
<keyword evidence="4" id="KW-0808">Transferase</keyword>